<dbReference type="EMBL" id="JTCM02000133">
    <property type="protein sequence ID" value="NEU76808.1"/>
    <property type="molecule type" value="Genomic_DNA"/>
</dbReference>
<gene>
    <name evidence="2" type="ORF">PI95_030940</name>
</gene>
<organism evidence="2 3">
    <name type="scientific">Hassallia byssoidea VB512170</name>
    <dbReference type="NCBI Taxonomy" id="1304833"/>
    <lineage>
        <taxon>Bacteria</taxon>
        <taxon>Bacillati</taxon>
        <taxon>Cyanobacteriota</taxon>
        <taxon>Cyanophyceae</taxon>
        <taxon>Nostocales</taxon>
        <taxon>Tolypothrichaceae</taxon>
        <taxon>Hassallia</taxon>
    </lineage>
</organism>
<evidence type="ECO:0008006" key="4">
    <source>
        <dbReference type="Google" id="ProtNLM"/>
    </source>
</evidence>
<evidence type="ECO:0000313" key="3">
    <source>
        <dbReference type="Proteomes" id="UP000031549"/>
    </source>
</evidence>
<dbReference type="PROSITE" id="PS51257">
    <property type="entry name" value="PROKAR_LIPOPROTEIN"/>
    <property type="match status" value="1"/>
</dbReference>
<keyword evidence="1" id="KW-0732">Signal</keyword>
<proteinExistence type="predicted"/>
<protein>
    <recommendedName>
        <fullName evidence="4">Lipoprotein</fullName>
    </recommendedName>
</protein>
<accession>A0A846HIQ2</accession>
<comment type="caution">
    <text evidence="2">The sequence shown here is derived from an EMBL/GenBank/DDBJ whole genome shotgun (WGS) entry which is preliminary data.</text>
</comment>
<dbReference type="Proteomes" id="UP000031549">
    <property type="component" value="Unassembled WGS sequence"/>
</dbReference>
<name>A0A846HIQ2_9CYAN</name>
<evidence type="ECO:0000313" key="2">
    <source>
        <dbReference type="EMBL" id="NEU76808.1"/>
    </source>
</evidence>
<feature type="chain" id="PRO_5032461936" description="Lipoprotein" evidence="1">
    <location>
        <begin position="25"/>
        <end position="238"/>
    </location>
</feature>
<feature type="signal peptide" evidence="1">
    <location>
        <begin position="1"/>
        <end position="24"/>
    </location>
</feature>
<sequence length="238" mass="27184">MINHKLKKITTAIIVATLSSSCQANVFRKAEQAKTSSIAEEKSQPNIVYGDLILKEQSDYLMIPVNIKNSYPISRKISLDSSSYSDKEIELYNIIFSNKKNGETHLLLKKKAIITSFDFLEKKEQEKPSTRFWLYRIIENDTNKDNKLNSQDAIIGYISDSSGKNLQQITPNNTQLISWTIVQSVGAIFLKIIEDSDNDKKFTERDKINFLKVNLNKPAIAAEIISDQIDREIKSYLK</sequence>
<keyword evidence="3" id="KW-1185">Reference proteome</keyword>
<reference evidence="2 3" key="1">
    <citation type="journal article" date="2015" name="Genome Announc.">
        <title>Draft Genome Sequence of Cyanobacterium Hassallia byssoidea Strain VB512170, Isolated from Monuments in India.</title>
        <authorList>
            <person name="Singh D."/>
            <person name="Chandrababunaidu M.M."/>
            <person name="Panda A."/>
            <person name="Sen D."/>
            <person name="Bhattacharyya S."/>
            <person name="Adhikary S.P."/>
            <person name="Tripathy S."/>
        </authorList>
    </citation>
    <scope>NUCLEOTIDE SEQUENCE [LARGE SCALE GENOMIC DNA]</scope>
    <source>
        <strain evidence="2 3">VB512170</strain>
    </source>
</reference>
<dbReference type="AlphaFoldDB" id="A0A846HIQ2"/>
<evidence type="ECO:0000256" key="1">
    <source>
        <dbReference type="SAM" id="SignalP"/>
    </source>
</evidence>